<feature type="repeat" description="PPR" evidence="2">
    <location>
        <begin position="466"/>
        <end position="500"/>
    </location>
</feature>
<feature type="repeat" description="PPR" evidence="2">
    <location>
        <begin position="396"/>
        <end position="430"/>
    </location>
</feature>
<sequence>MRWERRLETRDDIAHIDHNDTFNPITLTISNQMHVDGTGNLTDMIFAWHQEHDMRAALLTAPPCLCLHIDRFHQDPTGEITKSSCDLTLEAEVLLPVFTNAGIQVDTVGYIPVAGAAHMGSDLAGHCQSILRMQPTVVTHIGPAAWMLTNDDAPPQPVWKQPDWVRQNLVMIWLVRTDCMRLPTYVTPMATCASPDIAQQNDDRRATLTVDCAPMDTSVPAMQPEGPSNLGPPDANEKNDTLMAAASETLRPSETNQNADLLTLLQAQQGLDKIPIFGTNDTRLVEGWHRPLSYAEKALDFMERWFQGEEAEGGLQRLPPHVRQELRTFFNIAIKEAGNSANMTKSVEWYERMRAAKITPNARTFGKLIASAAKAGLVDEAASWLEAMADEGLEAGMVPYCSMITACAKAKDIPRAERWFQQALQSGLKPDLMMYGPIIDGWAALGDGDEAAKWLSQAEAEGIELNMILYNAVIKGYCRQGKLDAAKEWLQRAKASGNSPDLTSYNTIIIFFAEKGDENAAKEWLHQISSSGLKPDSVSYNSLIKAAVVAGHLDHTKDYLEEMESHKLNPSALTYGTLVSAYADSGDVQNAQRWYDKA</sequence>
<keyword evidence="5" id="KW-1185">Reference proteome</keyword>
<protein>
    <submittedName>
        <fullName evidence="4">Pentatricopeptide repeat-containing protein At2g39230, mitochondrial (Protein LATERAL ORGAN JUNCTION)</fullName>
    </submittedName>
</protein>
<dbReference type="InterPro" id="IPR050667">
    <property type="entry name" value="PPR-containing_protein"/>
</dbReference>
<dbReference type="NCBIfam" id="TIGR00756">
    <property type="entry name" value="PPR"/>
    <property type="match status" value="4"/>
</dbReference>
<dbReference type="Pfam" id="PF13041">
    <property type="entry name" value="PPR_2"/>
    <property type="match status" value="2"/>
</dbReference>
<name>A0A9P1FXE0_9DINO</name>
<dbReference type="InterPro" id="IPR011990">
    <property type="entry name" value="TPR-like_helical_dom_sf"/>
</dbReference>
<dbReference type="PANTHER" id="PTHR47939:SF13">
    <property type="entry name" value="OS03G0201400 PROTEIN"/>
    <property type="match status" value="1"/>
</dbReference>
<dbReference type="PROSITE" id="PS51375">
    <property type="entry name" value="PPR"/>
    <property type="match status" value="5"/>
</dbReference>
<feature type="repeat" description="PPR" evidence="2">
    <location>
        <begin position="536"/>
        <end position="570"/>
    </location>
</feature>
<evidence type="ECO:0000313" key="3">
    <source>
        <dbReference type="EMBL" id="CAI3991671.1"/>
    </source>
</evidence>
<evidence type="ECO:0000256" key="1">
    <source>
        <dbReference type="ARBA" id="ARBA00022737"/>
    </source>
</evidence>
<dbReference type="InterPro" id="IPR002885">
    <property type="entry name" value="PPR_rpt"/>
</dbReference>
<evidence type="ECO:0000313" key="5">
    <source>
        <dbReference type="Proteomes" id="UP001152797"/>
    </source>
</evidence>
<dbReference type="Proteomes" id="UP001152797">
    <property type="component" value="Unassembled WGS sequence"/>
</dbReference>
<organism evidence="3">
    <name type="scientific">Cladocopium goreaui</name>
    <dbReference type="NCBI Taxonomy" id="2562237"/>
    <lineage>
        <taxon>Eukaryota</taxon>
        <taxon>Sar</taxon>
        <taxon>Alveolata</taxon>
        <taxon>Dinophyceae</taxon>
        <taxon>Suessiales</taxon>
        <taxon>Symbiodiniaceae</taxon>
        <taxon>Cladocopium</taxon>
    </lineage>
</organism>
<dbReference type="EMBL" id="CAMXCT010001616">
    <property type="protein sequence ID" value="CAI3991671.1"/>
    <property type="molecule type" value="Genomic_DNA"/>
</dbReference>
<evidence type="ECO:0000313" key="4">
    <source>
        <dbReference type="EMBL" id="CAL4778983.1"/>
    </source>
</evidence>
<evidence type="ECO:0000256" key="2">
    <source>
        <dbReference type="PROSITE-ProRule" id="PRU00708"/>
    </source>
</evidence>
<dbReference type="AlphaFoldDB" id="A0A9P1FXE0"/>
<dbReference type="PANTHER" id="PTHR47939">
    <property type="entry name" value="MEMBRANE-ASSOCIATED SALT-INDUCIBLE PROTEIN-LIKE"/>
    <property type="match status" value="1"/>
</dbReference>
<feature type="repeat" description="PPR" evidence="2">
    <location>
        <begin position="501"/>
        <end position="535"/>
    </location>
</feature>
<dbReference type="InterPro" id="IPR038765">
    <property type="entry name" value="Papain-like_cys_pep_sf"/>
</dbReference>
<proteinExistence type="predicted"/>
<dbReference type="SUPFAM" id="SSF54001">
    <property type="entry name" value="Cysteine proteinases"/>
    <property type="match status" value="1"/>
</dbReference>
<dbReference type="EMBL" id="CAMXCT020001616">
    <property type="protein sequence ID" value="CAL1145046.1"/>
    <property type="molecule type" value="Genomic_DNA"/>
</dbReference>
<dbReference type="SUPFAM" id="SSF81901">
    <property type="entry name" value="HCP-like"/>
    <property type="match status" value="1"/>
</dbReference>
<reference evidence="3" key="1">
    <citation type="submission" date="2022-10" db="EMBL/GenBank/DDBJ databases">
        <authorList>
            <person name="Chen Y."/>
            <person name="Dougan E. K."/>
            <person name="Chan C."/>
            <person name="Rhodes N."/>
            <person name="Thang M."/>
        </authorList>
    </citation>
    <scope>NUCLEOTIDE SEQUENCE</scope>
</reference>
<dbReference type="Pfam" id="PF13812">
    <property type="entry name" value="PPR_3"/>
    <property type="match status" value="1"/>
</dbReference>
<comment type="caution">
    <text evidence="3">The sequence shown here is derived from an EMBL/GenBank/DDBJ whole genome shotgun (WGS) entry which is preliminary data.</text>
</comment>
<feature type="repeat" description="PPR" evidence="2">
    <location>
        <begin position="361"/>
        <end position="395"/>
    </location>
</feature>
<dbReference type="OrthoDB" id="185373at2759"/>
<reference evidence="4 5" key="2">
    <citation type="submission" date="2024-05" db="EMBL/GenBank/DDBJ databases">
        <authorList>
            <person name="Chen Y."/>
            <person name="Shah S."/>
            <person name="Dougan E. K."/>
            <person name="Thang M."/>
            <person name="Chan C."/>
        </authorList>
    </citation>
    <scope>NUCLEOTIDE SEQUENCE [LARGE SCALE GENOMIC DNA]</scope>
</reference>
<keyword evidence="1" id="KW-0677">Repeat</keyword>
<gene>
    <name evidence="3" type="ORF">C1SCF055_LOCUS18558</name>
</gene>
<accession>A0A9P1FXE0</accession>
<dbReference type="EMBL" id="CAMXCT030001616">
    <property type="protein sequence ID" value="CAL4778983.1"/>
    <property type="molecule type" value="Genomic_DNA"/>
</dbReference>
<dbReference type="Gene3D" id="1.25.40.10">
    <property type="entry name" value="Tetratricopeptide repeat domain"/>
    <property type="match status" value="3"/>
</dbReference>